<evidence type="ECO:0000256" key="8">
    <source>
        <dbReference type="ARBA" id="ARBA00023136"/>
    </source>
</evidence>
<name>A0A0D3JIC5_EMIH1</name>
<evidence type="ECO:0000256" key="1">
    <source>
        <dbReference type="ARBA" id="ARBA00004443"/>
    </source>
</evidence>
<dbReference type="InterPro" id="IPR006806">
    <property type="entry name" value="NDUFA5"/>
</dbReference>
<protein>
    <submittedName>
        <fullName evidence="9">Uncharacterized protein</fullName>
    </submittedName>
</protein>
<keyword evidence="8" id="KW-0472">Membrane</keyword>
<dbReference type="KEGG" id="ehx:EMIHUDRAFT_469568"/>
<comment type="similarity">
    <text evidence="2">Belongs to the complex I NDUFA5 subunit family.</text>
</comment>
<dbReference type="OMA" id="WRAWEEP"/>
<keyword evidence="4" id="KW-0679">Respiratory chain</keyword>
<dbReference type="STRING" id="2903.R1E957"/>
<reference evidence="10" key="1">
    <citation type="journal article" date="2013" name="Nature">
        <title>Pan genome of the phytoplankton Emiliania underpins its global distribution.</title>
        <authorList>
            <person name="Read B.A."/>
            <person name="Kegel J."/>
            <person name="Klute M.J."/>
            <person name="Kuo A."/>
            <person name="Lefebvre S.C."/>
            <person name="Maumus F."/>
            <person name="Mayer C."/>
            <person name="Miller J."/>
            <person name="Monier A."/>
            <person name="Salamov A."/>
            <person name="Young J."/>
            <person name="Aguilar M."/>
            <person name="Claverie J.M."/>
            <person name="Frickenhaus S."/>
            <person name="Gonzalez K."/>
            <person name="Herman E.K."/>
            <person name="Lin Y.C."/>
            <person name="Napier J."/>
            <person name="Ogata H."/>
            <person name="Sarno A.F."/>
            <person name="Shmutz J."/>
            <person name="Schroeder D."/>
            <person name="de Vargas C."/>
            <person name="Verret F."/>
            <person name="von Dassow P."/>
            <person name="Valentin K."/>
            <person name="Van de Peer Y."/>
            <person name="Wheeler G."/>
            <person name="Dacks J.B."/>
            <person name="Delwiche C.F."/>
            <person name="Dyhrman S.T."/>
            <person name="Glockner G."/>
            <person name="John U."/>
            <person name="Richards T."/>
            <person name="Worden A.Z."/>
            <person name="Zhang X."/>
            <person name="Grigoriev I.V."/>
            <person name="Allen A.E."/>
            <person name="Bidle K."/>
            <person name="Borodovsky M."/>
            <person name="Bowler C."/>
            <person name="Brownlee C."/>
            <person name="Cock J.M."/>
            <person name="Elias M."/>
            <person name="Gladyshev V.N."/>
            <person name="Groth M."/>
            <person name="Guda C."/>
            <person name="Hadaegh A."/>
            <person name="Iglesias-Rodriguez M.D."/>
            <person name="Jenkins J."/>
            <person name="Jones B.M."/>
            <person name="Lawson T."/>
            <person name="Leese F."/>
            <person name="Lindquist E."/>
            <person name="Lobanov A."/>
            <person name="Lomsadze A."/>
            <person name="Malik S.B."/>
            <person name="Marsh M.E."/>
            <person name="Mackinder L."/>
            <person name="Mock T."/>
            <person name="Mueller-Roeber B."/>
            <person name="Pagarete A."/>
            <person name="Parker M."/>
            <person name="Probert I."/>
            <person name="Quesneville H."/>
            <person name="Raines C."/>
            <person name="Rensing S.A."/>
            <person name="Riano-Pachon D.M."/>
            <person name="Richier S."/>
            <person name="Rokitta S."/>
            <person name="Shiraiwa Y."/>
            <person name="Soanes D.M."/>
            <person name="van der Giezen M."/>
            <person name="Wahlund T.M."/>
            <person name="Williams B."/>
            <person name="Wilson W."/>
            <person name="Wolfe G."/>
            <person name="Wurch L.L."/>
        </authorList>
    </citation>
    <scope>NUCLEOTIDE SEQUENCE</scope>
</reference>
<keyword evidence="3" id="KW-0813">Transport</keyword>
<dbReference type="RefSeq" id="XP_005775689.1">
    <property type="nucleotide sequence ID" value="XM_005775632.1"/>
</dbReference>
<dbReference type="AlphaFoldDB" id="A0A0D3JIC5"/>
<proteinExistence type="inferred from homology"/>
<keyword evidence="5" id="KW-0999">Mitochondrion inner membrane</keyword>
<sequence>MLTARAAGVLRTTGSPRGLAHLLHARCKTSTGIVGLPVQPEAKAILEGLYTKTLSALEAFPASAEYAKVVGGIAKERLAVVKSAASLPEIEAKIGAGQVEQLIEQAHTAAAEDELRLLPVMLEERVWEAYQERVWEAYQGAPADDLYLDLKRRGITLQRFDIPMRPSQDFPTTEAVELIEAAEPEK</sequence>
<dbReference type="EnsemblProtists" id="EOD23260">
    <property type="protein sequence ID" value="EOD23260"/>
    <property type="gene ID" value="EMIHUDRAFT_469568"/>
</dbReference>
<dbReference type="Proteomes" id="UP000013827">
    <property type="component" value="Unassembled WGS sequence"/>
</dbReference>
<evidence type="ECO:0000256" key="3">
    <source>
        <dbReference type="ARBA" id="ARBA00022448"/>
    </source>
</evidence>
<dbReference type="GO" id="GO:0005743">
    <property type="term" value="C:mitochondrial inner membrane"/>
    <property type="evidence" value="ECO:0007669"/>
    <property type="project" value="UniProtKB-SubCell"/>
</dbReference>
<reference evidence="9" key="2">
    <citation type="submission" date="2024-10" db="UniProtKB">
        <authorList>
            <consortium name="EnsemblProtists"/>
        </authorList>
    </citation>
    <scope>IDENTIFICATION</scope>
</reference>
<evidence type="ECO:0000256" key="5">
    <source>
        <dbReference type="ARBA" id="ARBA00022792"/>
    </source>
</evidence>
<evidence type="ECO:0000256" key="6">
    <source>
        <dbReference type="ARBA" id="ARBA00022982"/>
    </source>
</evidence>
<dbReference type="HOGENOM" id="CLU_1457027_0_0_1"/>
<evidence type="ECO:0000313" key="10">
    <source>
        <dbReference type="Proteomes" id="UP000013827"/>
    </source>
</evidence>
<organism evidence="9 10">
    <name type="scientific">Emiliania huxleyi (strain CCMP1516)</name>
    <dbReference type="NCBI Taxonomy" id="280463"/>
    <lineage>
        <taxon>Eukaryota</taxon>
        <taxon>Haptista</taxon>
        <taxon>Haptophyta</taxon>
        <taxon>Prymnesiophyceae</taxon>
        <taxon>Isochrysidales</taxon>
        <taxon>Noelaerhabdaceae</taxon>
        <taxon>Emiliania</taxon>
    </lineage>
</organism>
<dbReference type="PANTHER" id="PTHR12653:SF0">
    <property type="entry name" value="NADH DEHYDROGENASE [UBIQUINONE] 1 ALPHA SUBCOMPLEX SUBUNIT 5"/>
    <property type="match status" value="1"/>
</dbReference>
<evidence type="ECO:0000313" key="9">
    <source>
        <dbReference type="EnsemblProtists" id="EOD23260"/>
    </source>
</evidence>
<accession>A0A0D3JIC5</accession>
<evidence type="ECO:0000256" key="2">
    <source>
        <dbReference type="ARBA" id="ARBA00010261"/>
    </source>
</evidence>
<dbReference type="Pfam" id="PF04716">
    <property type="entry name" value="ETC_C1_NDUFA5"/>
    <property type="match status" value="1"/>
</dbReference>
<keyword evidence="6" id="KW-0249">Electron transport</keyword>
<keyword evidence="7" id="KW-0496">Mitochondrion</keyword>
<comment type="subcellular location">
    <subcellularLocation>
        <location evidence="1">Mitochondrion inner membrane</location>
        <topology evidence="1">Peripheral membrane protein</topology>
        <orientation evidence="1">Matrix side</orientation>
    </subcellularLocation>
</comment>
<dbReference type="GO" id="GO:0022904">
    <property type="term" value="P:respiratory electron transport chain"/>
    <property type="evidence" value="ECO:0007669"/>
    <property type="project" value="InterPro"/>
</dbReference>
<evidence type="ECO:0000256" key="7">
    <source>
        <dbReference type="ARBA" id="ARBA00023128"/>
    </source>
</evidence>
<dbReference type="GeneID" id="17268805"/>
<dbReference type="PANTHER" id="PTHR12653">
    <property type="entry name" value="NADH-UBIQUINONE OXIDOREDUCTASE 13 KD-B SUBUNIT"/>
    <property type="match status" value="1"/>
</dbReference>
<keyword evidence="10" id="KW-1185">Reference proteome</keyword>
<evidence type="ECO:0000256" key="4">
    <source>
        <dbReference type="ARBA" id="ARBA00022660"/>
    </source>
</evidence>
<dbReference type="PaxDb" id="2903-EOD23260"/>
<dbReference type="eggNOG" id="KOG3365">
    <property type="taxonomic scope" value="Eukaryota"/>
</dbReference>